<dbReference type="PANTHER" id="PTHR13789:SF309">
    <property type="entry name" value="PUTATIVE (AFU_ORTHOLOGUE AFUA_6G14510)-RELATED"/>
    <property type="match status" value="1"/>
</dbReference>
<keyword evidence="8" id="KW-1185">Reference proteome</keyword>
<dbReference type="PRINTS" id="PR00420">
    <property type="entry name" value="RNGMNOXGNASE"/>
</dbReference>
<organism evidence="7 8">
    <name type="scientific">Marasmiellus scandens</name>
    <dbReference type="NCBI Taxonomy" id="2682957"/>
    <lineage>
        <taxon>Eukaryota</taxon>
        <taxon>Fungi</taxon>
        <taxon>Dikarya</taxon>
        <taxon>Basidiomycota</taxon>
        <taxon>Agaricomycotina</taxon>
        <taxon>Agaricomycetes</taxon>
        <taxon>Agaricomycetidae</taxon>
        <taxon>Agaricales</taxon>
        <taxon>Marasmiineae</taxon>
        <taxon>Omphalotaceae</taxon>
        <taxon>Marasmiellus</taxon>
    </lineage>
</organism>
<evidence type="ECO:0000256" key="2">
    <source>
        <dbReference type="ARBA" id="ARBA00022630"/>
    </source>
</evidence>
<dbReference type="InterPro" id="IPR050493">
    <property type="entry name" value="FAD-dep_Monooxygenase_BioMet"/>
</dbReference>
<keyword evidence="5" id="KW-0503">Monooxygenase</keyword>
<dbReference type="Gene3D" id="3.50.50.60">
    <property type="entry name" value="FAD/NAD(P)-binding domain"/>
    <property type="match status" value="1"/>
</dbReference>
<name>A0ABR1JLU1_9AGAR</name>
<evidence type="ECO:0000256" key="4">
    <source>
        <dbReference type="ARBA" id="ARBA00023002"/>
    </source>
</evidence>
<dbReference type="InterPro" id="IPR002938">
    <property type="entry name" value="FAD-bd"/>
</dbReference>
<accession>A0ABR1JLU1</accession>
<dbReference type="EMBL" id="JBANRG010000009">
    <property type="protein sequence ID" value="KAK7463491.1"/>
    <property type="molecule type" value="Genomic_DNA"/>
</dbReference>
<dbReference type="Pfam" id="PF01494">
    <property type="entry name" value="FAD_binding_3"/>
    <property type="match status" value="1"/>
</dbReference>
<keyword evidence="3" id="KW-0274">FAD</keyword>
<feature type="domain" description="FAD-binding" evidence="6">
    <location>
        <begin position="334"/>
        <end position="372"/>
    </location>
</feature>
<keyword evidence="4" id="KW-0560">Oxidoreductase</keyword>
<dbReference type="SUPFAM" id="SSF51905">
    <property type="entry name" value="FAD/NAD(P)-binding domain"/>
    <property type="match status" value="1"/>
</dbReference>
<keyword evidence="2" id="KW-0285">Flavoprotein</keyword>
<dbReference type="Proteomes" id="UP001498398">
    <property type="component" value="Unassembled WGS sequence"/>
</dbReference>
<reference evidence="7 8" key="1">
    <citation type="submission" date="2024-01" db="EMBL/GenBank/DDBJ databases">
        <title>A draft genome for the cacao thread blight pathogen Marasmiellus scandens.</title>
        <authorList>
            <person name="Baruah I.K."/>
            <person name="Leung J."/>
            <person name="Bukari Y."/>
            <person name="Amoako-Attah I."/>
            <person name="Meinhardt L.W."/>
            <person name="Bailey B.A."/>
            <person name="Cohen S.P."/>
        </authorList>
    </citation>
    <scope>NUCLEOTIDE SEQUENCE [LARGE SCALE GENOMIC DNA]</scope>
    <source>
        <strain evidence="7 8">GH-19</strain>
    </source>
</reference>
<evidence type="ECO:0000313" key="8">
    <source>
        <dbReference type="Proteomes" id="UP001498398"/>
    </source>
</evidence>
<evidence type="ECO:0000259" key="6">
    <source>
        <dbReference type="Pfam" id="PF01494"/>
    </source>
</evidence>
<proteinExistence type="inferred from homology"/>
<gene>
    <name evidence="7" type="ORF">VKT23_006839</name>
</gene>
<evidence type="ECO:0000256" key="5">
    <source>
        <dbReference type="ARBA" id="ARBA00023033"/>
    </source>
</evidence>
<evidence type="ECO:0000256" key="3">
    <source>
        <dbReference type="ARBA" id="ARBA00022827"/>
    </source>
</evidence>
<comment type="similarity">
    <text evidence="1">Belongs to the paxM FAD-dependent monooxygenase family.</text>
</comment>
<dbReference type="InterPro" id="IPR036188">
    <property type="entry name" value="FAD/NAD-bd_sf"/>
</dbReference>
<dbReference type="PANTHER" id="PTHR13789">
    <property type="entry name" value="MONOOXYGENASE"/>
    <property type="match status" value="1"/>
</dbReference>
<sequence>MKIIIIGAGVGGLAAYHALRKYAPSIQLQIYEAHASPTEATSLIGGGLGFAPNGQRALNAISPSAVKYLQERGFECEEFVFRNQKGRKLGRMRWGGRQRHGFGEMMIARATVHESLLVGVEDDVVQWGRKVKEIRERENYAEVVFEDGAVETCDLVIGADGAWSKCREAIFGQEYQPKYDGLTGIGGFLPLTSLPPAFQEGLKAEPVTMTFSRSGFFGYSMCSSPSLPVEEQSIQWWSTYETSTPLSRDTPPQEMRTQLLNRHGMWKSPHDTPGSALGVFLQIINLACDQTTKGDDRRKMLILPRFMTPRLPFWTSLHGVSVDGHGPAEGSTGQGRIILVGDARSTMPPDSGQGVSCAVEDALTLALLLKHFVGPRVTDDALNKVLAEGVEKELTPVNDAEALKKLAKAYEDIRVPRVRKILRFAKRGGDGKRELGFFEERIRNWVLFIMSYCVPESIHDGAFGYNVEVGVDRYLAKQEWRW</sequence>
<protein>
    <recommendedName>
        <fullName evidence="6">FAD-binding domain-containing protein</fullName>
    </recommendedName>
</protein>
<comment type="caution">
    <text evidence="7">The sequence shown here is derived from an EMBL/GenBank/DDBJ whole genome shotgun (WGS) entry which is preliminary data.</text>
</comment>
<evidence type="ECO:0000256" key="1">
    <source>
        <dbReference type="ARBA" id="ARBA00007992"/>
    </source>
</evidence>
<evidence type="ECO:0000313" key="7">
    <source>
        <dbReference type="EMBL" id="KAK7463491.1"/>
    </source>
</evidence>